<feature type="region of interest" description="Disordered" evidence="8">
    <location>
        <begin position="752"/>
        <end position="805"/>
    </location>
</feature>
<feature type="transmembrane region" description="Helical" evidence="9">
    <location>
        <begin position="719"/>
        <end position="741"/>
    </location>
</feature>
<feature type="region of interest" description="Disordered" evidence="8">
    <location>
        <begin position="219"/>
        <end position="238"/>
    </location>
</feature>
<dbReference type="InterPro" id="IPR057244">
    <property type="entry name" value="GAIN_B"/>
</dbReference>
<feature type="region of interest" description="Disordered" evidence="8">
    <location>
        <begin position="1056"/>
        <end position="1081"/>
    </location>
</feature>
<keyword evidence="6 9" id="KW-0472">Membrane</keyword>
<gene>
    <name evidence="12" type="ORF">OBRU01_05664</name>
</gene>
<dbReference type="GO" id="GO:0005886">
    <property type="term" value="C:plasma membrane"/>
    <property type="evidence" value="ECO:0007669"/>
    <property type="project" value="TreeGrafter"/>
</dbReference>
<feature type="region of interest" description="Disordered" evidence="8">
    <location>
        <begin position="1170"/>
        <end position="1214"/>
    </location>
</feature>
<evidence type="ECO:0000256" key="7">
    <source>
        <dbReference type="ARBA" id="ARBA00023157"/>
    </source>
</evidence>
<feature type="compositionally biased region" description="Polar residues" evidence="8">
    <location>
        <begin position="1282"/>
        <end position="1296"/>
    </location>
</feature>
<dbReference type="FunFam" id="2.60.120.740:FF:000001">
    <property type="entry name" value="Adhesion G protein-coupled receptor L2"/>
    <property type="match status" value="1"/>
</dbReference>
<feature type="domain" description="SUEL-type lectin" evidence="11">
    <location>
        <begin position="39"/>
        <end position="117"/>
    </location>
</feature>
<sequence length="1296" mass="145088">MTFLTDRLRYSAASSREMNEGYDGVNLFISVPVYETAYACEGKTLKIGCAEGDVIHLIRANYGRFSITICNDHGNTDWSVNCMSTRSLRVLHNRCSMHQNCSILASTSMFGDPCPNTLNTTTRPSPPWLITSQPSVWRSTVAPSPKNPVQPQQNERKKPTVITPPTFRPHITLPPEVRLGDIGTKKTTTRQPDTSSEREPPSSSRDIPDIVKDELPKVLEPEIPKNDKPLKEDDSAVVTEETMQWPVKDEDSDSMVPVQPPKDVPADTVIVDDFDRSYTTNPTPNLGRRSYCPQINVRGLHWNWTLAGSYAVQPCPGGATGLARWKCTLSQHHYTEDERPRRRATSLPSGENYHDLGLDEPSDRQLQLIRRLGSEALLKGSDGDSAEMTEYRNGLNDPLPTSLTPHESDYIYTTPDLSGCRSVWLNRLEAQVREGESLLSISNDLAQKLAQRMSEHNQFPDPRHREAMVTDMLLGVIRTVRVLEVKKVEDETFPSMIAQEQWKASEDTITIPKAALLDNLVRVVFFAFDRLEEILPPTFGKTPHFAAFQSDLATSSATSINSEREKNNVTKILNSKVISASLGNGRHIQLSQMVRLTMKHLRTENVTNPACCHVEWSNETHTGCACSHLTNFAILMDVHGVALSPGHQLALQTITYIGCGVSTVALGAAMIPEHPRGRWYCYCAYLAPAIVVAVSAAVFPSGYGTPRHCWLSTEKMFVMSFVGPVALVLLANWFCLGMVIYMMCTHSTPSETLAPPPASSTNHLDSRQPSVKRRYHQSQADVDDVVDPRDVTQSTASTSGMSASASTTNNLVINTLNVVVNNNNHNNNNVINNAAVASLAAAAAAHSYHSNRNRRTSQENQNFASNFGPSLNATAASFPHNVEREPPAPMTHLRNPINTGSGRYPQGYRPQGQQVIFYTKQSYDLQPETSRWNYRPTAPIYVPNDDARSMRVPMPQNIPHSSSHTQSIASMHSYRNNIEVPNDYQNLRSRSPSCFSNKMAASIGANEWTVMAATGTLAGNAWKNTSSKHHPGNSSTLPHHDTLSRQLAQQNHLSPYECDQPIAPSSPRHGIKDEESPLHHQGYQTTRSYNHDFRNPHVYMSQHSPGSQEMIFRKHYKDERRKHHHHHGSQNINHTYSEIAGQQGRIYRRGSEEFRVIQDDPVYEEIERNETLMSDVSDDNSGPDNRQPPGHHGSSSSKFFGDHRPLISYSPGERIHQEEHYGKYGKWDNMERYDPRHYESGRLMHPYHQPQENNMRALAAVLNGENNVVCHLEPHNSYEGYQPQTGNPRTVSQPSF</sequence>
<feature type="compositionally biased region" description="Low complexity" evidence="8">
    <location>
        <begin position="791"/>
        <end position="805"/>
    </location>
</feature>
<feature type="compositionally biased region" description="Basic and acidic residues" evidence="8">
    <location>
        <begin position="195"/>
        <end position="211"/>
    </location>
</feature>
<dbReference type="PROSITE" id="PS50228">
    <property type="entry name" value="SUEL_LECTIN"/>
    <property type="match status" value="1"/>
</dbReference>
<evidence type="ECO:0000256" key="3">
    <source>
        <dbReference type="ARBA" id="ARBA00022692"/>
    </source>
</evidence>
<feature type="compositionally biased region" description="Polar residues" evidence="8">
    <location>
        <begin position="137"/>
        <end position="153"/>
    </location>
</feature>
<comment type="similarity">
    <text evidence="2">Belongs to the G-protein coupled receptor 2 family. LN-TM7 subfamily.</text>
</comment>
<dbReference type="InterPro" id="IPR043159">
    <property type="entry name" value="Lectin_gal-bd_sf"/>
</dbReference>
<evidence type="ECO:0000256" key="4">
    <source>
        <dbReference type="ARBA" id="ARBA00022734"/>
    </source>
</evidence>
<keyword evidence="3 9" id="KW-0812">Transmembrane</keyword>
<dbReference type="Proteomes" id="UP000037510">
    <property type="component" value="Unassembled WGS sequence"/>
</dbReference>
<keyword evidence="12" id="KW-0675">Receptor</keyword>
<dbReference type="InterPro" id="IPR000832">
    <property type="entry name" value="GPCR_2_secretin-like"/>
</dbReference>
<feature type="region of interest" description="Disordered" evidence="8">
    <location>
        <begin position="885"/>
        <end position="909"/>
    </location>
</feature>
<feature type="region of interest" description="Disordered" evidence="8">
    <location>
        <begin position="1275"/>
        <end position="1296"/>
    </location>
</feature>
<feature type="transmembrane region" description="Helical" evidence="9">
    <location>
        <begin position="679"/>
        <end position="699"/>
    </location>
</feature>
<dbReference type="InterPro" id="IPR036445">
    <property type="entry name" value="GPCR_2_extracell_dom_sf"/>
</dbReference>
<keyword evidence="13" id="KW-1185">Reference proteome</keyword>
<dbReference type="Gene3D" id="2.60.120.740">
    <property type="match status" value="1"/>
</dbReference>
<feature type="compositionally biased region" description="Polar residues" evidence="8">
    <location>
        <begin position="1171"/>
        <end position="1184"/>
    </location>
</feature>
<accession>A0A0L7LJY9</accession>
<reference evidence="12 13" key="1">
    <citation type="journal article" date="2015" name="Genome Biol. Evol.">
        <title>The genome of winter moth (Operophtera brumata) provides a genomic perspective on sexual dimorphism and phenology.</title>
        <authorList>
            <person name="Derks M.F."/>
            <person name="Smit S."/>
            <person name="Salis L."/>
            <person name="Schijlen E."/>
            <person name="Bossers A."/>
            <person name="Mateman C."/>
            <person name="Pijl A.S."/>
            <person name="de Ridder D."/>
            <person name="Groenen M.A."/>
            <person name="Visser M.E."/>
            <person name="Megens H.J."/>
        </authorList>
    </citation>
    <scope>NUCLEOTIDE SEQUENCE [LARGE SCALE GENOMIC DNA]</scope>
    <source>
        <strain evidence="12">WM2013NL</strain>
        <tissue evidence="12">Head and thorax</tissue>
    </source>
</reference>
<evidence type="ECO:0000256" key="8">
    <source>
        <dbReference type="SAM" id="MobiDB-lite"/>
    </source>
</evidence>
<evidence type="ECO:0000259" key="10">
    <source>
        <dbReference type="PROSITE" id="PS50221"/>
    </source>
</evidence>
<dbReference type="CDD" id="cd22830">
    <property type="entry name" value="Gal_Rha_Lectin_dCirl"/>
    <property type="match status" value="1"/>
</dbReference>
<dbReference type="Gene3D" id="1.20.1070.10">
    <property type="entry name" value="Rhodopsin 7-helix transmembrane proteins"/>
    <property type="match status" value="1"/>
</dbReference>
<dbReference type="InterPro" id="IPR000922">
    <property type="entry name" value="Lectin_gal-bd_dom"/>
</dbReference>
<comment type="caution">
    <text evidence="12">The sequence shown here is derived from an EMBL/GenBank/DDBJ whole genome shotgun (WGS) entry which is preliminary data.</text>
</comment>
<dbReference type="PANTHER" id="PTHR12011">
    <property type="entry name" value="ADHESION G-PROTEIN COUPLED RECEPTOR"/>
    <property type="match status" value="1"/>
</dbReference>
<dbReference type="Pfam" id="PF00002">
    <property type="entry name" value="7tm_2"/>
    <property type="match status" value="1"/>
</dbReference>
<keyword evidence="5 9" id="KW-1133">Transmembrane helix</keyword>
<protein>
    <submittedName>
        <fullName evidence="12">Latrophilin-like receptor</fullName>
    </submittedName>
</protein>
<proteinExistence type="inferred from homology"/>
<dbReference type="PANTHER" id="PTHR12011:SF347">
    <property type="entry name" value="FI21270P1-RELATED"/>
    <property type="match status" value="1"/>
</dbReference>
<feature type="region of interest" description="Disordered" evidence="8">
    <location>
        <begin position="137"/>
        <end position="211"/>
    </location>
</feature>
<feature type="compositionally biased region" description="Polar residues" evidence="8">
    <location>
        <begin position="759"/>
        <end position="769"/>
    </location>
</feature>
<dbReference type="EMBL" id="JTDY01000820">
    <property type="protein sequence ID" value="KOB75762.1"/>
    <property type="molecule type" value="Genomic_DNA"/>
</dbReference>
<dbReference type="PROSITE" id="PS50221">
    <property type="entry name" value="GAIN_B"/>
    <property type="match status" value="1"/>
</dbReference>
<name>A0A0L7LJY9_OPEBR</name>
<feature type="region of interest" description="Disordered" evidence="8">
    <location>
        <begin position="1021"/>
        <end position="1043"/>
    </location>
</feature>
<organism evidence="12 13">
    <name type="scientific">Operophtera brumata</name>
    <name type="common">Winter moth</name>
    <name type="synonym">Phalaena brumata</name>
    <dbReference type="NCBI Taxonomy" id="104452"/>
    <lineage>
        <taxon>Eukaryota</taxon>
        <taxon>Metazoa</taxon>
        <taxon>Ecdysozoa</taxon>
        <taxon>Arthropoda</taxon>
        <taxon>Hexapoda</taxon>
        <taxon>Insecta</taxon>
        <taxon>Pterygota</taxon>
        <taxon>Neoptera</taxon>
        <taxon>Endopterygota</taxon>
        <taxon>Lepidoptera</taxon>
        <taxon>Glossata</taxon>
        <taxon>Ditrysia</taxon>
        <taxon>Geometroidea</taxon>
        <taxon>Geometridae</taxon>
        <taxon>Larentiinae</taxon>
        <taxon>Operophtera</taxon>
    </lineage>
</organism>
<evidence type="ECO:0000259" key="11">
    <source>
        <dbReference type="PROSITE" id="PS50228"/>
    </source>
</evidence>
<keyword evidence="4" id="KW-0430">Lectin</keyword>
<evidence type="ECO:0000313" key="12">
    <source>
        <dbReference type="EMBL" id="KOB75762.1"/>
    </source>
</evidence>
<feature type="compositionally biased region" description="Polar residues" evidence="8">
    <location>
        <begin position="185"/>
        <end position="194"/>
    </location>
</feature>
<dbReference type="Gene3D" id="4.10.1240.10">
    <property type="entry name" value="GPCR, family 2, extracellular hormone receptor domain"/>
    <property type="match status" value="1"/>
</dbReference>
<dbReference type="InterPro" id="IPR046338">
    <property type="entry name" value="GAIN_dom_sf"/>
</dbReference>
<evidence type="ECO:0000256" key="1">
    <source>
        <dbReference type="ARBA" id="ARBA00004141"/>
    </source>
</evidence>
<dbReference type="GO" id="GO:0030246">
    <property type="term" value="F:carbohydrate binding"/>
    <property type="evidence" value="ECO:0007669"/>
    <property type="project" value="UniProtKB-KW"/>
</dbReference>
<evidence type="ECO:0000256" key="2">
    <source>
        <dbReference type="ARBA" id="ARBA00010933"/>
    </source>
</evidence>
<evidence type="ECO:0000256" key="6">
    <source>
        <dbReference type="ARBA" id="ARBA00023136"/>
    </source>
</evidence>
<feature type="region of interest" description="Disordered" evidence="8">
    <location>
        <begin position="333"/>
        <end position="359"/>
    </location>
</feature>
<dbReference type="Pfam" id="PF02140">
    <property type="entry name" value="SUEL_Lectin"/>
    <property type="match status" value="1"/>
</dbReference>
<feature type="compositionally biased region" description="Low complexity" evidence="8">
    <location>
        <begin position="1188"/>
        <end position="1197"/>
    </location>
</feature>
<dbReference type="InterPro" id="IPR000203">
    <property type="entry name" value="GPS"/>
</dbReference>
<dbReference type="Pfam" id="PF01825">
    <property type="entry name" value="GPS"/>
    <property type="match status" value="1"/>
</dbReference>
<feature type="transmembrane region" description="Helical" evidence="9">
    <location>
        <begin position="654"/>
        <end position="672"/>
    </location>
</feature>
<evidence type="ECO:0000256" key="9">
    <source>
        <dbReference type="SAM" id="Phobius"/>
    </source>
</evidence>
<comment type="subcellular location">
    <subcellularLocation>
        <location evidence="1">Membrane</location>
        <topology evidence="1">Multi-pass membrane protein</topology>
    </subcellularLocation>
</comment>
<feature type="compositionally biased region" description="Basic and acidic residues" evidence="8">
    <location>
        <begin position="219"/>
        <end position="234"/>
    </location>
</feature>
<dbReference type="Gene3D" id="2.60.220.50">
    <property type="match status" value="2"/>
</dbReference>
<keyword evidence="7" id="KW-1015">Disulfide bond</keyword>
<dbReference type="STRING" id="104452.A0A0L7LJY9"/>
<evidence type="ECO:0000256" key="5">
    <source>
        <dbReference type="ARBA" id="ARBA00022989"/>
    </source>
</evidence>
<evidence type="ECO:0000313" key="13">
    <source>
        <dbReference type="Proteomes" id="UP000037510"/>
    </source>
</evidence>
<dbReference type="GO" id="GO:0004930">
    <property type="term" value="F:G protein-coupled receptor activity"/>
    <property type="evidence" value="ECO:0007669"/>
    <property type="project" value="InterPro"/>
</dbReference>
<feature type="domain" description="GAIN-B" evidence="10">
    <location>
        <begin position="479"/>
        <end position="642"/>
    </location>
</feature>